<dbReference type="RefSeq" id="WP_075124510.1">
    <property type="nucleotide sequence ID" value="NZ_MSIE01000007.1"/>
</dbReference>
<comment type="caution">
    <text evidence="2">The sequence shown here is derived from an EMBL/GenBank/DDBJ whole genome shotgun (WGS) entry which is preliminary data.</text>
</comment>
<organism evidence="2 3">
    <name type="scientific">Actinophytocola xanthii</name>
    <dbReference type="NCBI Taxonomy" id="1912961"/>
    <lineage>
        <taxon>Bacteria</taxon>
        <taxon>Bacillati</taxon>
        <taxon>Actinomycetota</taxon>
        <taxon>Actinomycetes</taxon>
        <taxon>Pseudonocardiales</taxon>
        <taxon>Pseudonocardiaceae</taxon>
    </lineage>
</organism>
<dbReference type="EMBL" id="MSIE01000007">
    <property type="protein sequence ID" value="OLF18483.1"/>
    <property type="molecule type" value="Genomic_DNA"/>
</dbReference>
<dbReference type="GO" id="GO:0003677">
    <property type="term" value="F:DNA binding"/>
    <property type="evidence" value="ECO:0007669"/>
    <property type="project" value="InterPro"/>
</dbReference>
<reference evidence="2 3" key="1">
    <citation type="submission" date="2016-12" db="EMBL/GenBank/DDBJ databases">
        <title>The draft genome sequence of Actinophytocola sp. 11-183.</title>
        <authorList>
            <person name="Wang W."/>
            <person name="Yuan L."/>
        </authorList>
    </citation>
    <scope>NUCLEOTIDE SEQUENCE [LARGE SCALE GENOMIC DNA]</scope>
    <source>
        <strain evidence="2 3">11-183</strain>
    </source>
</reference>
<dbReference type="GO" id="GO:0045892">
    <property type="term" value="P:negative regulation of DNA-templated transcription"/>
    <property type="evidence" value="ECO:0007669"/>
    <property type="project" value="TreeGrafter"/>
</dbReference>
<proteinExistence type="predicted"/>
<dbReference type="AlphaFoldDB" id="A0A1Q8CVV2"/>
<dbReference type="SMART" id="SM00346">
    <property type="entry name" value="HTH_ICLR"/>
    <property type="match status" value="1"/>
</dbReference>
<name>A0A1Q8CVV2_9PSEU</name>
<dbReference type="PANTHER" id="PTHR30136">
    <property type="entry name" value="HELIX-TURN-HELIX TRANSCRIPTIONAL REGULATOR, ICLR FAMILY"/>
    <property type="match status" value="1"/>
</dbReference>
<evidence type="ECO:0000313" key="3">
    <source>
        <dbReference type="Proteomes" id="UP000185596"/>
    </source>
</evidence>
<accession>A0A1Q8CVV2</accession>
<dbReference type="Gene3D" id="1.10.10.10">
    <property type="entry name" value="Winged helix-like DNA-binding domain superfamily/Winged helix DNA-binding domain"/>
    <property type="match status" value="1"/>
</dbReference>
<gene>
    <name evidence="2" type="ORF">BU204_05840</name>
</gene>
<dbReference type="PANTHER" id="PTHR30136:SF35">
    <property type="entry name" value="HTH-TYPE TRANSCRIPTIONAL REGULATOR RV1719"/>
    <property type="match status" value="1"/>
</dbReference>
<dbReference type="SUPFAM" id="SSF46785">
    <property type="entry name" value="Winged helix' DNA-binding domain"/>
    <property type="match status" value="1"/>
</dbReference>
<dbReference type="InterPro" id="IPR036390">
    <property type="entry name" value="WH_DNA-bd_sf"/>
</dbReference>
<dbReference type="GO" id="GO:0003700">
    <property type="term" value="F:DNA-binding transcription factor activity"/>
    <property type="evidence" value="ECO:0007669"/>
    <property type="project" value="TreeGrafter"/>
</dbReference>
<protein>
    <recommendedName>
        <fullName evidence="1">HTH iclR-type domain-containing protein</fullName>
    </recommendedName>
</protein>
<dbReference type="PROSITE" id="PS51077">
    <property type="entry name" value="HTH_ICLR"/>
    <property type="match status" value="1"/>
</dbReference>
<dbReference type="InterPro" id="IPR005471">
    <property type="entry name" value="Tscrpt_reg_IclR_N"/>
</dbReference>
<dbReference type="InterPro" id="IPR050707">
    <property type="entry name" value="HTH_MetabolicPath_Reg"/>
</dbReference>
<sequence>MDQVQLESSVLGRSFTLLNALASHSDGVGITWIAHSCGIPKATTHRLLGQMEALGVVARAEGLYRVGSRVFRLARAWEPYPQLLTAVRRPLNELAATTRTSAVLTVRCQNDDLIAAASLTRAEDVLLLSPGGLVPRGMEFVSTPVLAPTGRDIAMLAAAVGGGRPGSLSAAVRHAARAVSAGLSR</sequence>
<dbReference type="InterPro" id="IPR036388">
    <property type="entry name" value="WH-like_DNA-bd_sf"/>
</dbReference>
<keyword evidence="3" id="KW-1185">Reference proteome</keyword>
<feature type="domain" description="HTH iclR-type" evidence="1">
    <location>
        <begin position="8"/>
        <end position="68"/>
    </location>
</feature>
<dbReference type="Pfam" id="PF09339">
    <property type="entry name" value="HTH_IclR"/>
    <property type="match status" value="1"/>
</dbReference>
<evidence type="ECO:0000313" key="2">
    <source>
        <dbReference type="EMBL" id="OLF18483.1"/>
    </source>
</evidence>
<dbReference type="Proteomes" id="UP000185596">
    <property type="component" value="Unassembled WGS sequence"/>
</dbReference>
<evidence type="ECO:0000259" key="1">
    <source>
        <dbReference type="PROSITE" id="PS51077"/>
    </source>
</evidence>
<dbReference type="STRING" id="1912961.BU204_05840"/>